<dbReference type="Pfam" id="PF01575">
    <property type="entry name" value="MaoC_dehydratas"/>
    <property type="match status" value="1"/>
</dbReference>
<dbReference type="CDD" id="cd03448">
    <property type="entry name" value="HDE_HSD"/>
    <property type="match status" value="1"/>
</dbReference>
<dbReference type="GO" id="GO:0044594">
    <property type="term" value="F:17-beta-hydroxysteroid dehydrogenase (NAD+) activity"/>
    <property type="evidence" value="ECO:0007669"/>
    <property type="project" value="TreeGrafter"/>
</dbReference>
<feature type="domain" description="MaoC-like" evidence="1">
    <location>
        <begin position="164"/>
        <end position="276"/>
    </location>
</feature>
<dbReference type="KEGG" id="rbu:PG1C_01005"/>
<evidence type="ECO:0000259" key="2">
    <source>
        <dbReference type="Pfam" id="PF22622"/>
    </source>
</evidence>
<proteinExistence type="predicted"/>
<dbReference type="SUPFAM" id="SSF54637">
    <property type="entry name" value="Thioesterase/thiol ester dehydrase-isomerase"/>
    <property type="match status" value="2"/>
</dbReference>
<dbReference type="Proteomes" id="UP000061603">
    <property type="component" value="Chromosome"/>
</dbReference>
<protein>
    <submittedName>
        <fullName evidence="3">3-alpha,7-alpha, 12-alpha-trihydroxy-5-beta-cholest-24-enoyl-CoA hydratase</fullName>
    </submittedName>
</protein>
<accession>A0A0C5J5Z3</accession>
<dbReference type="PANTHER" id="PTHR13078">
    <property type="entry name" value="PEROXISOMAL MULTIFUNCTIONAL ENZYME TYPE 2-RELATED"/>
    <property type="match status" value="1"/>
</dbReference>
<dbReference type="RefSeq" id="WP_202635604.1">
    <property type="nucleotide sequence ID" value="NZ_CP010554.1"/>
</dbReference>
<dbReference type="InterPro" id="IPR054357">
    <property type="entry name" value="MFE-2_N"/>
</dbReference>
<dbReference type="GO" id="GO:0004300">
    <property type="term" value="F:enoyl-CoA hydratase activity"/>
    <property type="evidence" value="ECO:0007669"/>
    <property type="project" value="TreeGrafter"/>
</dbReference>
<evidence type="ECO:0000259" key="1">
    <source>
        <dbReference type="Pfam" id="PF01575"/>
    </source>
</evidence>
<feature type="domain" description="Peroxisomal multifunctional enzyme type 2-like N-terminal" evidence="2">
    <location>
        <begin position="19"/>
        <end position="145"/>
    </location>
</feature>
<name>A0A0C5J5Z3_9PROT</name>
<dbReference type="AlphaFoldDB" id="A0A0C5J5Z3"/>
<evidence type="ECO:0000313" key="3">
    <source>
        <dbReference type="EMBL" id="AJP47415.1"/>
    </source>
</evidence>
<gene>
    <name evidence="3" type="ORF">PG1C_01005</name>
</gene>
<dbReference type="Gene3D" id="3.10.129.10">
    <property type="entry name" value="Hotdog Thioesterase"/>
    <property type="match status" value="2"/>
</dbReference>
<reference evidence="3 4" key="1">
    <citation type="journal article" date="2015" name="Genome Announc.">
        <title>Complete Genome Sequence of a Novel Bacterium within the Family Rhodocyclaceae That Degrades Polycyclic Aromatic Hydrocarbons.</title>
        <authorList>
            <person name="Singleton D.R."/>
            <person name="Dickey A.N."/>
            <person name="Scholl E.H."/>
            <person name="Wright F.A."/>
            <person name="Aitken M.D."/>
        </authorList>
    </citation>
    <scope>NUCLEOTIDE SEQUENCE [LARGE SCALE GENOMIC DNA]</scope>
    <source>
        <strain evidence="4">PG1-Ca6</strain>
    </source>
</reference>
<dbReference type="PANTHER" id="PTHR13078:SF56">
    <property type="entry name" value="PEROXISOMAL MULTIFUNCTIONAL ENZYME TYPE 2"/>
    <property type="match status" value="1"/>
</dbReference>
<organism evidence="3 4">
    <name type="scientific">Rugosibacter aromaticivorans</name>
    <dbReference type="NCBI Taxonomy" id="1565605"/>
    <lineage>
        <taxon>Bacteria</taxon>
        <taxon>Pseudomonadati</taxon>
        <taxon>Pseudomonadota</taxon>
        <taxon>Betaproteobacteria</taxon>
        <taxon>Nitrosomonadales</taxon>
        <taxon>Sterolibacteriaceae</taxon>
        <taxon>Rugosibacter</taxon>
    </lineage>
</organism>
<keyword evidence="4" id="KW-1185">Reference proteome</keyword>
<dbReference type="GO" id="GO:0006635">
    <property type="term" value="P:fatty acid beta-oxidation"/>
    <property type="evidence" value="ECO:0007669"/>
    <property type="project" value="TreeGrafter"/>
</dbReference>
<dbReference type="PATRIC" id="fig|1565605.3.peg.212"/>
<dbReference type="InterPro" id="IPR029069">
    <property type="entry name" value="HotDog_dom_sf"/>
</dbReference>
<sequence length="285" mass="31269">MTINYDKLMAWPFEDVRHRYTTRDTMLYALGIGLGADPMNEAELRFVYEKNLCVLPTYPVVLGYPGLWIKDPGTGVDWTRLVHGEQGLRIHRLPATAGEVIGRTRVTGVIDKGEGRGALVLTERKITDAVSGELLCTLTSTTFCRADGGFGGPASSAPAIHVLPERTPDVTLDRSTDARAALIYRLSGDYNPLHAEPAMAKTAGFERPILHGLCTFGIAGYALTRAVCDNDPTRLIAMNVRFTSPVYPGETIRTEMWVDGSIVSFRARVVERDVMVLNNGRAEIT</sequence>
<dbReference type="InterPro" id="IPR002539">
    <property type="entry name" value="MaoC-like_dom"/>
</dbReference>
<dbReference type="GO" id="GO:0003857">
    <property type="term" value="F:(3S)-3-hydroxyacyl-CoA dehydrogenase (NAD+) activity"/>
    <property type="evidence" value="ECO:0007669"/>
    <property type="project" value="TreeGrafter"/>
</dbReference>
<dbReference type="Pfam" id="PF22622">
    <property type="entry name" value="MFE-2_hydrat-2_N"/>
    <property type="match status" value="1"/>
</dbReference>
<dbReference type="STRING" id="1565605.PG1C_01005"/>
<dbReference type="HOGENOM" id="CLU_040078_1_0_4"/>
<dbReference type="EMBL" id="CP010554">
    <property type="protein sequence ID" value="AJP47415.1"/>
    <property type="molecule type" value="Genomic_DNA"/>
</dbReference>
<evidence type="ECO:0000313" key="4">
    <source>
        <dbReference type="Proteomes" id="UP000061603"/>
    </source>
</evidence>